<reference evidence="2" key="1">
    <citation type="journal article" date="2023" name="Mol. Phylogenet. Evol.">
        <title>Genome-scale phylogeny and comparative genomics of the fungal order Sordariales.</title>
        <authorList>
            <person name="Hensen N."/>
            <person name="Bonometti L."/>
            <person name="Westerberg I."/>
            <person name="Brannstrom I.O."/>
            <person name="Guillou S."/>
            <person name="Cros-Aarteil S."/>
            <person name="Calhoun S."/>
            <person name="Haridas S."/>
            <person name="Kuo A."/>
            <person name="Mondo S."/>
            <person name="Pangilinan J."/>
            <person name="Riley R."/>
            <person name="LaButti K."/>
            <person name="Andreopoulos B."/>
            <person name="Lipzen A."/>
            <person name="Chen C."/>
            <person name="Yan M."/>
            <person name="Daum C."/>
            <person name="Ng V."/>
            <person name="Clum A."/>
            <person name="Steindorff A."/>
            <person name="Ohm R.A."/>
            <person name="Martin F."/>
            <person name="Silar P."/>
            <person name="Natvig D.O."/>
            <person name="Lalanne C."/>
            <person name="Gautier V."/>
            <person name="Ament-Velasquez S.L."/>
            <person name="Kruys A."/>
            <person name="Hutchinson M.I."/>
            <person name="Powell A.J."/>
            <person name="Barry K."/>
            <person name="Miller A.N."/>
            <person name="Grigoriev I.V."/>
            <person name="Debuchy R."/>
            <person name="Gladieux P."/>
            <person name="Hiltunen Thoren M."/>
            <person name="Johannesson H."/>
        </authorList>
    </citation>
    <scope>NUCLEOTIDE SEQUENCE</scope>
    <source>
        <strain evidence="2">CBS 731.68</strain>
    </source>
</reference>
<accession>A0AAN6U1R6</accession>
<feature type="chain" id="PRO_5042937806" evidence="1">
    <location>
        <begin position="18"/>
        <end position="113"/>
    </location>
</feature>
<proteinExistence type="predicted"/>
<name>A0AAN6U1R6_9PEZI</name>
<comment type="caution">
    <text evidence="2">The sequence shown here is derived from an EMBL/GenBank/DDBJ whole genome shotgun (WGS) entry which is preliminary data.</text>
</comment>
<dbReference type="RefSeq" id="XP_062648455.1">
    <property type="nucleotide sequence ID" value="XM_062787197.1"/>
</dbReference>
<feature type="signal peptide" evidence="1">
    <location>
        <begin position="1"/>
        <end position="17"/>
    </location>
</feature>
<evidence type="ECO:0000313" key="2">
    <source>
        <dbReference type="EMBL" id="KAK4124684.1"/>
    </source>
</evidence>
<dbReference type="EMBL" id="MU853227">
    <property type="protein sequence ID" value="KAK4124684.1"/>
    <property type="molecule type" value="Genomic_DNA"/>
</dbReference>
<dbReference type="Proteomes" id="UP001302602">
    <property type="component" value="Unassembled WGS sequence"/>
</dbReference>
<keyword evidence="3" id="KW-1185">Reference proteome</keyword>
<dbReference type="PANTHER" id="PTHR35180:SF4">
    <property type="entry name" value="PROTEIN CBG06219"/>
    <property type="match status" value="1"/>
</dbReference>
<gene>
    <name evidence="2" type="ORF">N657DRAFT_401843</name>
</gene>
<sequence>MRSYIYIIAALVSVAAAAAVDASAAADAAALAEHNHQVEAEQVAAARVFFEALRPSPDPALSLLARQTWSTCFWSGTSPFCAGSCPEGYHQVQVDGCGDGACCFTGYKTKCCK</sequence>
<keyword evidence="1" id="KW-0732">Signal</keyword>
<dbReference type="GeneID" id="87823967"/>
<organism evidence="2 3">
    <name type="scientific">Parathielavia appendiculata</name>
    <dbReference type="NCBI Taxonomy" id="2587402"/>
    <lineage>
        <taxon>Eukaryota</taxon>
        <taxon>Fungi</taxon>
        <taxon>Dikarya</taxon>
        <taxon>Ascomycota</taxon>
        <taxon>Pezizomycotina</taxon>
        <taxon>Sordariomycetes</taxon>
        <taxon>Sordariomycetidae</taxon>
        <taxon>Sordariales</taxon>
        <taxon>Chaetomiaceae</taxon>
        <taxon>Parathielavia</taxon>
    </lineage>
</organism>
<dbReference type="PANTHER" id="PTHR35180">
    <property type="entry name" value="PROTEIN CBG06219"/>
    <property type="match status" value="1"/>
</dbReference>
<protein>
    <submittedName>
        <fullName evidence="2">Uncharacterized protein</fullName>
    </submittedName>
</protein>
<reference evidence="2" key="2">
    <citation type="submission" date="2023-05" db="EMBL/GenBank/DDBJ databases">
        <authorList>
            <consortium name="Lawrence Berkeley National Laboratory"/>
            <person name="Steindorff A."/>
            <person name="Hensen N."/>
            <person name="Bonometti L."/>
            <person name="Westerberg I."/>
            <person name="Brannstrom I.O."/>
            <person name="Guillou S."/>
            <person name="Cros-Aarteil S."/>
            <person name="Calhoun S."/>
            <person name="Haridas S."/>
            <person name="Kuo A."/>
            <person name="Mondo S."/>
            <person name="Pangilinan J."/>
            <person name="Riley R."/>
            <person name="Labutti K."/>
            <person name="Andreopoulos B."/>
            <person name="Lipzen A."/>
            <person name="Chen C."/>
            <person name="Yanf M."/>
            <person name="Daum C."/>
            <person name="Ng V."/>
            <person name="Clum A."/>
            <person name="Ohm R."/>
            <person name="Martin F."/>
            <person name="Silar P."/>
            <person name="Natvig D."/>
            <person name="Lalanne C."/>
            <person name="Gautier V."/>
            <person name="Ament-Velasquez S.L."/>
            <person name="Kruys A."/>
            <person name="Hutchinson M.I."/>
            <person name="Powell A.J."/>
            <person name="Barry K."/>
            <person name="Miller A.N."/>
            <person name="Grigoriev I.V."/>
            <person name="Debuchy R."/>
            <person name="Gladieux P."/>
            <person name="Thoren M.H."/>
            <person name="Johannesson H."/>
        </authorList>
    </citation>
    <scope>NUCLEOTIDE SEQUENCE</scope>
    <source>
        <strain evidence="2">CBS 731.68</strain>
    </source>
</reference>
<dbReference type="AlphaFoldDB" id="A0AAN6U1R6"/>
<evidence type="ECO:0000313" key="3">
    <source>
        <dbReference type="Proteomes" id="UP001302602"/>
    </source>
</evidence>
<evidence type="ECO:0000256" key="1">
    <source>
        <dbReference type="SAM" id="SignalP"/>
    </source>
</evidence>